<comment type="caution">
    <text evidence="1">The sequence shown here is derived from an EMBL/GenBank/DDBJ whole genome shotgun (WGS) entry which is preliminary data.</text>
</comment>
<evidence type="ECO:0000313" key="2">
    <source>
        <dbReference type="Proteomes" id="UP001200741"/>
    </source>
</evidence>
<dbReference type="InterPro" id="IPR003738">
    <property type="entry name" value="SRAP"/>
</dbReference>
<gene>
    <name evidence="1" type="ORF">LXT13_27180</name>
</gene>
<accession>A0ABS8Y622</accession>
<name>A0ABS8Y622_9BURK</name>
<dbReference type="RefSeq" id="WP_233375479.1">
    <property type="nucleotide sequence ID" value="NZ_JAJTWU010000016.1"/>
</dbReference>
<protein>
    <submittedName>
        <fullName evidence="1">SOS response-associated peptidase family protein</fullName>
    </submittedName>
</protein>
<dbReference type="SUPFAM" id="SSF143081">
    <property type="entry name" value="BB1717-like"/>
    <property type="match status" value="1"/>
</dbReference>
<reference evidence="1 2" key="1">
    <citation type="submission" date="2021-12" db="EMBL/GenBank/DDBJ databases">
        <title>Genome seq of P8.</title>
        <authorList>
            <person name="Seo T."/>
        </authorList>
    </citation>
    <scope>NUCLEOTIDE SEQUENCE [LARGE SCALE GENOMIC DNA]</scope>
    <source>
        <strain evidence="1 2">P8</strain>
    </source>
</reference>
<sequence>MDRIETRTVLVALVSKDPPEAETTETQVGADPGEGVSDAIIQFKPDYGHPMSVACVWSEWKARKPDEEDLLSVAFITDEPPQEVSDAGHERCVIPLRRENLAAWLSPDANDLAAQYAILDDRERPVYDHDLEAAQQARLSARVMGQRAAMLLGPSRPWRAPAP</sequence>
<organism evidence="1 2">
    <name type="scientific">Pelomonas cellulosilytica</name>
    <dbReference type="NCBI Taxonomy" id="2906762"/>
    <lineage>
        <taxon>Bacteria</taxon>
        <taxon>Pseudomonadati</taxon>
        <taxon>Pseudomonadota</taxon>
        <taxon>Betaproteobacteria</taxon>
        <taxon>Burkholderiales</taxon>
        <taxon>Sphaerotilaceae</taxon>
        <taxon>Roseateles</taxon>
    </lineage>
</organism>
<dbReference type="EMBL" id="JAJTWU010000016">
    <property type="protein sequence ID" value="MCE4558075.1"/>
    <property type="molecule type" value="Genomic_DNA"/>
</dbReference>
<dbReference type="Proteomes" id="UP001200741">
    <property type="component" value="Unassembled WGS sequence"/>
</dbReference>
<proteinExistence type="predicted"/>
<keyword evidence="2" id="KW-1185">Reference proteome</keyword>
<dbReference type="Gene3D" id="3.90.1680.10">
    <property type="entry name" value="SOS response associated peptidase-like"/>
    <property type="match status" value="1"/>
</dbReference>
<dbReference type="InterPro" id="IPR036590">
    <property type="entry name" value="SRAP-like"/>
</dbReference>
<dbReference type="Pfam" id="PF02586">
    <property type="entry name" value="SRAP"/>
    <property type="match status" value="1"/>
</dbReference>
<evidence type="ECO:0000313" key="1">
    <source>
        <dbReference type="EMBL" id="MCE4558075.1"/>
    </source>
</evidence>